<dbReference type="EMBL" id="JBGEHV010000065">
    <property type="protein sequence ID" value="MEY8042788.1"/>
    <property type="molecule type" value="Genomic_DNA"/>
</dbReference>
<dbReference type="RefSeq" id="WP_345360351.1">
    <property type="nucleotide sequence ID" value="NZ_BAABII010000004.1"/>
</dbReference>
<keyword evidence="1" id="KW-0472">Membrane</keyword>
<feature type="transmembrane region" description="Helical" evidence="1">
    <location>
        <begin position="143"/>
        <end position="166"/>
    </location>
</feature>
<name>A0ABV4CQS5_9PSEU</name>
<keyword evidence="3" id="KW-1185">Reference proteome</keyword>
<keyword evidence="1" id="KW-0812">Transmembrane</keyword>
<evidence type="ECO:0000313" key="3">
    <source>
        <dbReference type="Proteomes" id="UP001564626"/>
    </source>
</evidence>
<comment type="caution">
    <text evidence="2">The sequence shown here is derived from an EMBL/GenBank/DDBJ whole genome shotgun (WGS) entry which is preliminary data.</text>
</comment>
<gene>
    <name evidence="2" type="ORF">AB8O55_25560</name>
</gene>
<proteinExistence type="predicted"/>
<feature type="transmembrane region" description="Helical" evidence="1">
    <location>
        <begin position="67"/>
        <end position="88"/>
    </location>
</feature>
<evidence type="ECO:0000313" key="2">
    <source>
        <dbReference type="EMBL" id="MEY8042788.1"/>
    </source>
</evidence>
<sequence>MAAPEPSLSQFAERALTAARRASADGTAALVVAVIPVVVVVIRILLVAGHDPAAVRILLTTLNIPAIALDATTVLVPVLLFFAMIRVLDWTLRREDPGTAALTLGFGVAIVVLLLPMQMAPWIVLPCAAYAAAALRRRTAGRVVLSAIVGQLSGLVLLGLAFVALFTPASFAFSMNQMWLPAEMITVRAADGTVRDRFPGYVLHSGDHHLTAMRHVPTSGTADDFPGYRPGPQFAILDPTAVRRELCSVPGGDLAVTRQSLAQLTGLLGETTAPAELPTCAQLWRG</sequence>
<keyword evidence="1" id="KW-1133">Transmembrane helix</keyword>
<feature type="transmembrane region" description="Helical" evidence="1">
    <location>
        <begin position="100"/>
        <end position="131"/>
    </location>
</feature>
<evidence type="ECO:0000256" key="1">
    <source>
        <dbReference type="SAM" id="Phobius"/>
    </source>
</evidence>
<accession>A0ABV4CQS5</accession>
<feature type="transmembrane region" description="Helical" evidence="1">
    <location>
        <begin position="26"/>
        <end position="46"/>
    </location>
</feature>
<reference evidence="2 3" key="1">
    <citation type="submission" date="2024-08" db="EMBL/GenBank/DDBJ databases">
        <title>Genome mining of Saccharopolyspora cebuensis PGLac3 from Nigerian medicinal plant.</title>
        <authorList>
            <person name="Ezeobiora C.E."/>
            <person name="Igbokwe N.H."/>
            <person name="Amin D.H."/>
            <person name="Mendie U.E."/>
        </authorList>
    </citation>
    <scope>NUCLEOTIDE SEQUENCE [LARGE SCALE GENOMIC DNA]</scope>
    <source>
        <strain evidence="2 3">PGLac3</strain>
    </source>
</reference>
<dbReference type="Proteomes" id="UP001564626">
    <property type="component" value="Unassembled WGS sequence"/>
</dbReference>
<protein>
    <submittedName>
        <fullName evidence="2">Uncharacterized protein</fullName>
    </submittedName>
</protein>
<organism evidence="2 3">
    <name type="scientific">Saccharopolyspora cebuensis</name>
    <dbReference type="NCBI Taxonomy" id="418759"/>
    <lineage>
        <taxon>Bacteria</taxon>
        <taxon>Bacillati</taxon>
        <taxon>Actinomycetota</taxon>
        <taxon>Actinomycetes</taxon>
        <taxon>Pseudonocardiales</taxon>
        <taxon>Pseudonocardiaceae</taxon>
        <taxon>Saccharopolyspora</taxon>
    </lineage>
</organism>